<dbReference type="EMBL" id="CM000784">
    <property type="protein sequence ID" value="AQK95542.1"/>
    <property type="molecule type" value="Genomic_DNA"/>
</dbReference>
<feature type="region of interest" description="Disordered" evidence="1">
    <location>
        <begin position="76"/>
        <end position="100"/>
    </location>
</feature>
<protein>
    <submittedName>
        <fullName evidence="2">Leukotriene A-4 hydrolase-like protein</fullName>
    </submittedName>
</protein>
<proteinExistence type="predicted"/>
<feature type="region of interest" description="Disordered" evidence="1">
    <location>
        <begin position="1"/>
        <end position="30"/>
    </location>
</feature>
<keyword evidence="2" id="KW-0378">Hydrolase</keyword>
<sequence length="100" mass="10812">MPRTHLVQSLLPPHPLTRSTTTNLRTPTPPLSELPMATAGECLWVAGHPSLAASELRRTQNWQGATADAMYVGSRRPMSAAAGERPRRGCPTKLCPDLTV</sequence>
<gene>
    <name evidence="2" type="ORF">ZEAMMB73_Zm00001d011075</name>
</gene>
<accession>A0A1D6FVW0</accession>
<dbReference type="GO" id="GO:0016787">
    <property type="term" value="F:hydrolase activity"/>
    <property type="evidence" value="ECO:0007669"/>
    <property type="project" value="UniProtKB-KW"/>
</dbReference>
<feature type="compositionally biased region" description="Low complexity" evidence="1">
    <location>
        <begin position="16"/>
        <end position="26"/>
    </location>
</feature>
<dbReference type="AlphaFoldDB" id="A0A1D6FVW0"/>
<dbReference type="ExpressionAtlas" id="A0A1D6FVW0">
    <property type="expression patterns" value="baseline and differential"/>
</dbReference>
<dbReference type="EMBL" id="CM000784">
    <property type="protein sequence ID" value="AQK95566.1"/>
    <property type="molecule type" value="Genomic_DNA"/>
</dbReference>
<dbReference type="EMBL" id="CM000784">
    <property type="protein sequence ID" value="AQK95545.1"/>
    <property type="molecule type" value="Genomic_DNA"/>
</dbReference>
<evidence type="ECO:0000256" key="1">
    <source>
        <dbReference type="SAM" id="MobiDB-lite"/>
    </source>
</evidence>
<organism evidence="2">
    <name type="scientific">Zea mays</name>
    <name type="common">Maize</name>
    <dbReference type="NCBI Taxonomy" id="4577"/>
    <lineage>
        <taxon>Eukaryota</taxon>
        <taxon>Viridiplantae</taxon>
        <taxon>Streptophyta</taxon>
        <taxon>Embryophyta</taxon>
        <taxon>Tracheophyta</taxon>
        <taxon>Spermatophyta</taxon>
        <taxon>Magnoliopsida</taxon>
        <taxon>Liliopsida</taxon>
        <taxon>Poales</taxon>
        <taxon>Poaceae</taxon>
        <taxon>PACMAD clade</taxon>
        <taxon>Panicoideae</taxon>
        <taxon>Andropogonodae</taxon>
        <taxon>Andropogoneae</taxon>
        <taxon>Tripsacinae</taxon>
        <taxon>Zea</taxon>
    </lineage>
</organism>
<evidence type="ECO:0000313" key="2">
    <source>
        <dbReference type="EMBL" id="AQK95545.1"/>
    </source>
</evidence>
<name>A0A1D6FVW0_MAIZE</name>
<reference evidence="2" key="1">
    <citation type="submission" date="2015-12" db="EMBL/GenBank/DDBJ databases">
        <title>Update maize B73 reference genome by single molecule sequencing technologies.</title>
        <authorList>
            <consortium name="Maize Genome Sequencing Project"/>
            <person name="Ware D."/>
        </authorList>
    </citation>
    <scope>NUCLEOTIDE SEQUENCE</scope>
    <source>
        <tissue evidence="2">Seedling</tissue>
    </source>
</reference>